<dbReference type="Gene3D" id="3.40.190.10">
    <property type="entry name" value="Periplasmic binding protein-like II"/>
    <property type="match status" value="1"/>
</dbReference>
<proteinExistence type="inferred from homology"/>
<evidence type="ECO:0000256" key="1">
    <source>
        <dbReference type="ARBA" id="ARBA00006987"/>
    </source>
</evidence>
<feature type="signal peptide" evidence="2">
    <location>
        <begin position="1"/>
        <end position="26"/>
    </location>
</feature>
<dbReference type="PIRSF" id="PIRSF017082">
    <property type="entry name" value="YflP"/>
    <property type="match status" value="1"/>
</dbReference>
<dbReference type="PANTHER" id="PTHR42928:SF5">
    <property type="entry name" value="BLR1237 PROTEIN"/>
    <property type="match status" value="1"/>
</dbReference>
<dbReference type="RefSeq" id="WP_124081005.1">
    <property type="nucleotide sequence ID" value="NZ_UWPJ01000027.1"/>
</dbReference>
<gene>
    <name evidence="3" type="ORF">PIGHUM_03529</name>
</gene>
<protein>
    <submittedName>
        <fullName evidence="3">Tripartite tricarboxylate transporter family receptor</fullName>
    </submittedName>
</protein>
<dbReference type="PANTHER" id="PTHR42928">
    <property type="entry name" value="TRICARBOXYLATE-BINDING PROTEIN"/>
    <property type="match status" value="1"/>
</dbReference>
<keyword evidence="3" id="KW-0675">Receptor</keyword>
<dbReference type="Proteomes" id="UP000277294">
    <property type="component" value="Unassembled WGS sequence"/>
</dbReference>
<comment type="similarity">
    <text evidence="1">Belongs to the UPF0065 (bug) family.</text>
</comment>
<evidence type="ECO:0000313" key="3">
    <source>
        <dbReference type="EMBL" id="VCU71445.1"/>
    </source>
</evidence>
<feature type="chain" id="PRO_5018171288" evidence="2">
    <location>
        <begin position="27"/>
        <end position="328"/>
    </location>
</feature>
<keyword evidence="2" id="KW-0732">Signal</keyword>
<sequence length="328" mass="33548">MIQQPRRGAALLAAALLAAAAPAAIAQTASYPSKPVRIVVPFPPGGSNDVIARVLAQKLGERSGHAFVVENRGGAGGNVGSDAVAKADPDGYTLLLTASPPLTSNVALYPSMPFDPATAFAPVALVAAVPIVLVTHPSTGAKSLADLIAKAKAEPGKFNFGSSGNGSTNHLAGELLKRKAGVDIVHVPYKGAAPALNDLLAGHIPMMFDNLPALLPHIRAKSINAVAVAGAQRAKALPDVPTIAESGLAGFEASAWFGLVAPAKTPPAVLAKLQADVEAVLQAPDVKKRFENLGAEPGTLSGDAFRRFIADETTKWVEIIKVSGARAD</sequence>
<dbReference type="CDD" id="cd13578">
    <property type="entry name" value="PBP2_Bug27"/>
    <property type="match status" value="1"/>
</dbReference>
<organism evidence="3 4">
    <name type="scientific">Pigmentiphaga humi</name>
    <dbReference type="NCBI Taxonomy" id="2478468"/>
    <lineage>
        <taxon>Bacteria</taxon>
        <taxon>Pseudomonadati</taxon>
        <taxon>Pseudomonadota</taxon>
        <taxon>Betaproteobacteria</taxon>
        <taxon>Burkholderiales</taxon>
        <taxon>Alcaligenaceae</taxon>
        <taxon>Pigmentiphaga</taxon>
    </lineage>
</organism>
<evidence type="ECO:0000313" key="4">
    <source>
        <dbReference type="Proteomes" id="UP000277294"/>
    </source>
</evidence>
<dbReference type="AlphaFoldDB" id="A0A3P4B8F9"/>
<dbReference type="InterPro" id="IPR042100">
    <property type="entry name" value="Bug_dom1"/>
</dbReference>
<dbReference type="Pfam" id="PF03401">
    <property type="entry name" value="TctC"/>
    <property type="match status" value="1"/>
</dbReference>
<reference evidence="3 4" key="1">
    <citation type="submission" date="2018-10" db="EMBL/GenBank/DDBJ databases">
        <authorList>
            <person name="Criscuolo A."/>
        </authorList>
    </citation>
    <scope>NUCLEOTIDE SEQUENCE [LARGE SCALE GENOMIC DNA]</scope>
    <source>
        <strain evidence="3">DnA1</strain>
    </source>
</reference>
<dbReference type="InterPro" id="IPR005064">
    <property type="entry name" value="BUG"/>
</dbReference>
<keyword evidence="4" id="KW-1185">Reference proteome</keyword>
<dbReference type="Gene3D" id="3.40.190.150">
    <property type="entry name" value="Bordetella uptake gene, domain 1"/>
    <property type="match status" value="1"/>
</dbReference>
<dbReference type="EMBL" id="UWPJ01000027">
    <property type="protein sequence ID" value="VCU71445.1"/>
    <property type="molecule type" value="Genomic_DNA"/>
</dbReference>
<evidence type="ECO:0000256" key="2">
    <source>
        <dbReference type="SAM" id="SignalP"/>
    </source>
</evidence>
<dbReference type="OrthoDB" id="7250553at2"/>
<dbReference type="SUPFAM" id="SSF53850">
    <property type="entry name" value="Periplasmic binding protein-like II"/>
    <property type="match status" value="1"/>
</dbReference>
<accession>A0A3P4B8F9</accession>
<name>A0A3P4B8F9_9BURK</name>